<proteinExistence type="predicted"/>
<accession>X6LD76</accession>
<feature type="non-terminal residue" evidence="2">
    <location>
        <position position="147"/>
    </location>
</feature>
<feature type="compositionally biased region" description="Low complexity" evidence="1">
    <location>
        <begin position="86"/>
        <end position="112"/>
    </location>
</feature>
<evidence type="ECO:0000313" key="2">
    <source>
        <dbReference type="EMBL" id="ETN99320.1"/>
    </source>
</evidence>
<dbReference type="AlphaFoldDB" id="X6LD76"/>
<feature type="compositionally biased region" description="Basic and acidic residues" evidence="1">
    <location>
        <begin position="67"/>
        <end position="80"/>
    </location>
</feature>
<name>X6LD76_RETFI</name>
<reference evidence="2 3" key="1">
    <citation type="journal article" date="2013" name="Curr. Biol.">
        <title>The Genome of the Foraminiferan Reticulomyxa filosa.</title>
        <authorList>
            <person name="Glockner G."/>
            <person name="Hulsmann N."/>
            <person name="Schleicher M."/>
            <person name="Noegel A.A."/>
            <person name="Eichinger L."/>
            <person name="Gallinger C."/>
            <person name="Pawlowski J."/>
            <person name="Sierra R."/>
            <person name="Euteneuer U."/>
            <person name="Pillet L."/>
            <person name="Moustafa A."/>
            <person name="Platzer M."/>
            <person name="Groth M."/>
            <person name="Szafranski K."/>
            <person name="Schliwa M."/>
        </authorList>
    </citation>
    <scope>NUCLEOTIDE SEQUENCE [LARGE SCALE GENOMIC DNA]</scope>
</reference>
<feature type="region of interest" description="Disordered" evidence="1">
    <location>
        <begin position="67"/>
        <end position="130"/>
    </location>
</feature>
<dbReference type="Proteomes" id="UP000023152">
    <property type="component" value="Unassembled WGS sequence"/>
</dbReference>
<organism evidence="2 3">
    <name type="scientific">Reticulomyxa filosa</name>
    <dbReference type="NCBI Taxonomy" id="46433"/>
    <lineage>
        <taxon>Eukaryota</taxon>
        <taxon>Sar</taxon>
        <taxon>Rhizaria</taxon>
        <taxon>Retaria</taxon>
        <taxon>Foraminifera</taxon>
        <taxon>Monothalamids</taxon>
        <taxon>Reticulomyxidae</taxon>
        <taxon>Reticulomyxa</taxon>
    </lineage>
</organism>
<feature type="non-terminal residue" evidence="2">
    <location>
        <position position="1"/>
    </location>
</feature>
<comment type="caution">
    <text evidence="2">The sequence shown here is derived from an EMBL/GenBank/DDBJ whole genome shotgun (WGS) entry which is preliminary data.</text>
</comment>
<protein>
    <submittedName>
        <fullName evidence="2">RabGAP/TBC domain-containing protein</fullName>
    </submittedName>
</protein>
<sequence length="147" mass="16226">SGIGPCKTTTDLMHSNHSNNDALVHGLLSKEENGLNNLFSNVTSFPSLPSNRNCKVPAESLTLNENTELHHSGGDSHSTEVVRLCNNNNNNNNNNSNNNNSNNNNNNNNNHQNSDHHNSNSSSTKLDLPPIPKFDLNWFLEVKSNRD</sequence>
<evidence type="ECO:0000313" key="3">
    <source>
        <dbReference type="Proteomes" id="UP000023152"/>
    </source>
</evidence>
<dbReference type="EMBL" id="ASPP01044299">
    <property type="protein sequence ID" value="ETN99320.1"/>
    <property type="molecule type" value="Genomic_DNA"/>
</dbReference>
<keyword evidence="3" id="KW-1185">Reference proteome</keyword>
<evidence type="ECO:0000256" key="1">
    <source>
        <dbReference type="SAM" id="MobiDB-lite"/>
    </source>
</evidence>
<gene>
    <name evidence="2" type="ORF">RFI_38161</name>
</gene>